<evidence type="ECO:0000256" key="1">
    <source>
        <dbReference type="SAM" id="MobiDB-lite"/>
    </source>
</evidence>
<reference evidence="3" key="1">
    <citation type="submission" date="2016-11" db="UniProtKB">
        <authorList>
            <consortium name="WormBaseParasite"/>
        </authorList>
    </citation>
    <scope>IDENTIFICATION</scope>
</reference>
<feature type="compositionally biased region" description="Low complexity" evidence="1">
    <location>
        <begin position="1"/>
        <end position="12"/>
    </location>
</feature>
<evidence type="ECO:0000313" key="2">
    <source>
        <dbReference type="Proteomes" id="UP000095287"/>
    </source>
</evidence>
<dbReference type="AlphaFoldDB" id="A0A1I7XYW7"/>
<evidence type="ECO:0000313" key="3">
    <source>
        <dbReference type="WBParaSite" id="L893_g10902.t1"/>
    </source>
</evidence>
<keyword evidence="2" id="KW-1185">Reference proteome</keyword>
<feature type="region of interest" description="Disordered" evidence="1">
    <location>
        <begin position="1"/>
        <end position="47"/>
    </location>
</feature>
<accession>A0A1I7XYW7</accession>
<name>A0A1I7XYW7_9BILA</name>
<dbReference type="Proteomes" id="UP000095287">
    <property type="component" value="Unplaced"/>
</dbReference>
<proteinExistence type="predicted"/>
<dbReference type="WBParaSite" id="L893_g10902.t1">
    <property type="protein sequence ID" value="L893_g10902.t1"/>
    <property type="gene ID" value="L893_g10902"/>
</dbReference>
<organism evidence="2 3">
    <name type="scientific">Steinernema glaseri</name>
    <dbReference type="NCBI Taxonomy" id="37863"/>
    <lineage>
        <taxon>Eukaryota</taxon>
        <taxon>Metazoa</taxon>
        <taxon>Ecdysozoa</taxon>
        <taxon>Nematoda</taxon>
        <taxon>Chromadorea</taxon>
        <taxon>Rhabditida</taxon>
        <taxon>Tylenchina</taxon>
        <taxon>Panagrolaimomorpha</taxon>
        <taxon>Strongyloidoidea</taxon>
        <taxon>Steinernematidae</taxon>
        <taxon>Steinernema</taxon>
    </lineage>
</organism>
<sequence>MSALSSSATLSAPRGALGPSTSCRRSLSRIPESKSGAVPPRSFSGPYRGGDAFSPIYRINSLNFDSPPEFYVSAIDRSVPDGDRAHGHMMSSDALFQAVQTLGDSEDPSE</sequence>
<protein>
    <submittedName>
        <fullName evidence="3">Uncharacterized protein</fullName>
    </submittedName>
</protein>